<dbReference type="EMBL" id="QBLH01000331">
    <property type="protein sequence ID" value="TGZ56501.1"/>
    <property type="molecule type" value="Genomic_DNA"/>
</dbReference>
<feature type="compositionally biased region" description="Basic and acidic residues" evidence="1">
    <location>
        <begin position="219"/>
        <end position="235"/>
    </location>
</feature>
<feature type="compositionally biased region" description="Low complexity" evidence="1">
    <location>
        <begin position="1"/>
        <end position="10"/>
    </location>
</feature>
<feature type="compositionally biased region" description="Low complexity" evidence="1">
    <location>
        <begin position="118"/>
        <end position="128"/>
    </location>
</feature>
<accession>A0A4S2L1T0</accession>
<feature type="compositionally biased region" description="Low complexity" evidence="1">
    <location>
        <begin position="153"/>
        <end position="164"/>
    </location>
</feature>
<feature type="compositionally biased region" description="Low complexity" evidence="1">
    <location>
        <begin position="20"/>
        <end position="31"/>
    </location>
</feature>
<keyword evidence="3" id="KW-1185">Reference proteome</keyword>
<feature type="compositionally biased region" description="Pro residues" evidence="1">
    <location>
        <begin position="32"/>
        <end position="49"/>
    </location>
</feature>
<gene>
    <name evidence="2" type="ORF">DBV15_07147</name>
</gene>
<feature type="region of interest" description="Disordered" evidence="1">
    <location>
        <begin position="195"/>
        <end position="235"/>
    </location>
</feature>
<evidence type="ECO:0000256" key="1">
    <source>
        <dbReference type="SAM" id="MobiDB-lite"/>
    </source>
</evidence>
<feature type="region of interest" description="Disordered" evidence="1">
    <location>
        <begin position="1"/>
        <end position="76"/>
    </location>
</feature>
<evidence type="ECO:0000313" key="3">
    <source>
        <dbReference type="Proteomes" id="UP000310200"/>
    </source>
</evidence>
<sequence>MYWQMQGPQGQFPPPPPPSSSGGSPQCRQYQPLPPLLPPPARQHFPPQPVSQGNKTNDEMEDQTDQTYISDEQTQDTEATVDEILIACVAQKPALYDHRLPLSERTMLKKNALWNETSSTLSSTNESGPPTPPSPIEPVSSAPLHVSTVSTHNASASPASNFSNKTNENSSKRMCNYNFFPDSDFRRAEFAQQDFPETKSGTLGMENRNYGAHGAQPFEKLRKQDERPSKSDKARYRSPVLQLSGGCLMTSALKKKIKCYNSICCSIIPLTMADDSDMTLQKWKEALHYSKRAARYFKMKRAGGGVMKAMRQKQQPKPQQLQRYAGQQTDCEPLEGQKHKKPLFLNDYLGRASASHDVAEGGVFFKKSPEQETYKN</sequence>
<feature type="region of interest" description="Disordered" evidence="1">
    <location>
        <begin position="118"/>
        <end position="169"/>
    </location>
</feature>
<protein>
    <submittedName>
        <fullName evidence="2">Uncharacterized protein</fullName>
    </submittedName>
</protein>
<name>A0A4S2L1T0_9HYME</name>
<comment type="caution">
    <text evidence="2">The sequence shown here is derived from an EMBL/GenBank/DDBJ whole genome shotgun (WGS) entry which is preliminary data.</text>
</comment>
<organism evidence="2 3">
    <name type="scientific">Temnothorax longispinosus</name>
    <dbReference type="NCBI Taxonomy" id="300112"/>
    <lineage>
        <taxon>Eukaryota</taxon>
        <taxon>Metazoa</taxon>
        <taxon>Ecdysozoa</taxon>
        <taxon>Arthropoda</taxon>
        <taxon>Hexapoda</taxon>
        <taxon>Insecta</taxon>
        <taxon>Pterygota</taxon>
        <taxon>Neoptera</taxon>
        <taxon>Endopterygota</taxon>
        <taxon>Hymenoptera</taxon>
        <taxon>Apocrita</taxon>
        <taxon>Aculeata</taxon>
        <taxon>Formicoidea</taxon>
        <taxon>Formicidae</taxon>
        <taxon>Myrmicinae</taxon>
        <taxon>Temnothorax</taxon>
    </lineage>
</organism>
<reference evidence="2 3" key="1">
    <citation type="journal article" date="2019" name="Philos. Trans. R. Soc. Lond., B, Biol. Sci.">
        <title>Ant behaviour and brain gene expression of defending hosts depend on the ecological success of the intruding social parasite.</title>
        <authorList>
            <person name="Kaur R."/>
            <person name="Stoldt M."/>
            <person name="Jongepier E."/>
            <person name="Feldmeyer B."/>
            <person name="Menzel F."/>
            <person name="Bornberg-Bauer E."/>
            <person name="Foitzik S."/>
        </authorList>
    </citation>
    <scope>NUCLEOTIDE SEQUENCE [LARGE SCALE GENOMIC DNA]</scope>
    <source>
        <tissue evidence="2">Whole body</tissue>
    </source>
</reference>
<dbReference type="AlphaFoldDB" id="A0A4S2L1T0"/>
<proteinExistence type="predicted"/>
<dbReference type="Proteomes" id="UP000310200">
    <property type="component" value="Unassembled WGS sequence"/>
</dbReference>
<evidence type="ECO:0000313" key="2">
    <source>
        <dbReference type="EMBL" id="TGZ56501.1"/>
    </source>
</evidence>